<dbReference type="PANTHER" id="PTHR32063:SF14">
    <property type="entry name" value="BLL4319 PROTEIN"/>
    <property type="match status" value="1"/>
</dbReference>
<feature type="transmembrane region" description="Helical" evidence="1">
    <location>
        <begin position="876"/>
        <end position="897"/>
    </location>
</feature>
<keyword evidence="1" id="KW-0472">Membrane</keyword>
<keyword evidence="1" id="KW-1133">Transmembrane helix</keyword>
<dbReference type="SUPFAM" id="SSF82866">
    <property type="entry name" value="Multidrug efflux transporter AcrB transmembrane domain"/>
    <property type="match status" value="2"/>
</dbReference>
<organism evidence="2 3">
    <name type="scientific">Colwellia psychrerythraea</name>
    <name type="common">Vibrio psychroerythus</name>
    <dbReference type="NCBI Taxonomy" id="28229"/>
    <lineage>
        <taxon>Bacteria</taxon>
        <taxon>Pseudomonadati</taxon>
        <taxon>Pseudomonadota</taxon>
        <taxon>Gammaproteobacteria</taxon>
        <taxon>Alteromonadales</taxon>
        <taxon>Colwelliaceae</taxon>
        <taxon>Colwellia</taxon>
    </lineage>
</organism>
<gene>
    <name evidence="2" type="ORF">ND2E_2961</name>
</gene>
<feature type="transmembrane region" description="Helical" evidence="1">
    <location>
        <begin position="12"/>
        <end position="34"/>
    </location>
</feature>
<feature type="transmembrane region" description="Helical" evidence="1">
    <location>
        <begin position="952"/>
        <end position="974"/>
    </location>
</feature>
<dbReference type="Proteomes" id="UP000029843">
    <property type="component" value="Unassembled WGS sequence"/>
</dbReference>
<sequence>MQESKPSIMDIFVRRPVVAIVLSIIICIAGLWSASKIPVLQFPKIDSASLVIDTYYIGASADVVKGFITEPIERAAATVPGVEYVDSTSTSGSSKVTAWLKLNENSTLALAELTARLGQIRFELPQGAQDPVVSVSRADRPFAVFYLNVQANGNDLSRITDYLTRQVNPVLNAIEGVQRVGIEGARTPAMRIWLNAQALQVFNLSASNVYEALAKNNTIATMGYVENTRQKIDIVANTQLSSVEEFQQLVISEVDGATIYLKDVAKVELAAEDTSVTARLNDKDAVYISIWPLPGANEIAIGDKLYKKIDELNKTLPHGLSIDYAYDGTLYMRDALKEIFTTLAETVLLVGLVVVLLMGSFRSAIVPLITIPISILGAIAAMAIMGFSLNLLTVLAIVLSVGLVVDDAIVVVENVARLMRQGLSKFDAALISSRQLLVPIISMTLTLAAVYAPIGFLSGLTGVLFKEFAFTLAIAVIISGIVAITLSPIMSAYVSPKGGEESWLTAKVNHLFERIQRRYGQLLTHIFKWQGQVFLIALVISLLTIPFYLDSKKELAPIEDQATVMFVIQSPPDASMAYNVAQMNPVIESLQEIEGGKQIWQIIFGGGGFGGLELDNAENRDYSAQSLVPKIYGKLSQIPGLNMFPILPSSLPSSGQFEIEMIVKATAPYSEMKQYADQLVGAAFSSGKFLFADTDLKMDLPQVELQLNREKIADLGMNVGEISEQLGILLSSNFVNRFDADGKAYRVIPIVNDEVRSKTEAILSLDIKLPSGELMPVSAIADLQWKTVPRQLGTFAQQTSFRVYGGVAPGSNKEAALSAIEDAAKEILPLGYSIDYAGESRQLRKEGNTLIMVLGISLLIVFLVLAIQFNSFRDPLVVLLGCVPLALSGALLIPYIELTTINIYSQIGLITLIGLIAKNGILIVEFANHAQELGANKLAAVTEAATTRLRPILMTTAATILGHFPLVLVTGAGAEARNSIGIILVAGMFIGTIFTLFILPSFYLLLARKRQKLAVDEVQVSEEALQKVLN</sequence>
<feature type="transmembrane region" description="Helical" evidence="1">
    <location>
        <begin position="850"/>
        <end position="869"/>
    </location>
</feature>
<dbReference type="Gene3D" id="3.30.70.1440">
    <property type="entry name" value="Multidrug efflux transporter AcrB pore domain"/>
    <property type="match status" value="1"/>
</dbReference>
<dbReference type="Gene3D" id="3.30.2090.10">
    <property type="entry name" value="Multidrug efflux transporter AcrB TolC docking domain, DN and DC subdomains"/>
    <property type="match status" value="2"/>
</dbReference>
<dbReference type="GO" id="GO:0005886">
    <property type="term" value="C:plasma membrane"/>
    <property type="evidence" value="ECO:0007669"/>
    <property type="project" value="TreeGrafter"/>
</dbReference>
<proteinExistence type="predicted"/>
<name>A0A099KSU1_COLPS</name>
<dbReference type="InterPro" id="IPR027463">
    <property type="entry name" value="AcrB_DN_DC_subdom"/>
</dbReference>
<dbReference type="GO" id="GO:0042910">
    <property type="term" value="F:xenobiotic transmembrane transporter activity"/>
    <property type="evidence" value="ECO:0007669"/>
    <property type="project" value="TreeGrafter"/>
</dbReference>
<dbReference type="AlphaFoldDB" id="A0A099KSU1"/>
<dbReference type="EMBL" id="JQED01000017">
    <property type="protein sequence ID" value="KGJ92713.1"/>
    <property type="molecule type" value="Genomic_DNA"/>
</dbReference>
<evidence type="ECO:0000313" key="2">
    <source>
        <dbReference type="EMBL" id="KGJ92713.1"/>
    </source>
</evidence>
<dbReference type="OrthoDB" id="9757904at2"/>
<dbReference type="Pfam" id="PF00873">
    <property type="entry name" value="ACR_tran"/>
    <property type="match status" value="1"/>
</dbReference>
<dbReference type="RefSeq" id="WP_033093696.1">
    <property type="nucleotide sequence ID" value="NZ_JQED01000017.1"/>
</dbReference>
<feature type="transmembrane region" description="Helical" evidence="1">
    <location>
        <begin position="339"/>
        <end position="358"/>
    </location>
</feature>
<dbReference type="Gene3D" id="3.30.70.1430">
    <property type="entry name" value="Multidrug efflux transporter AcrB pore domain"/>
    <property type="match status" value="2"/>
</dbReference>
<feature type="transmembrane region" description="Helical" evidence="1">
    <location>
        <begin position="903"/>
        <end position="924"/>
    </location>
</feature>
<feature type="transmembrane region" description="Helical" evidence="1">
    <location>
        <begin position="980"/>
        <end position="1006"/>
    </location>
</feature>
<dbReference type="SUPFAM" id="SSF82693">
    <property type="entry name" value="Multidrug efflux transporter AcrB pore domain, PN1, PN2, PC1 and PC2 subdomains"/>
    <property type="match status" value="4"/>
</dbReference>
<dbReference type="PRINTS" id="PR00702">
    <property type="entry name" value="ACRIFLAVINRP"/>
</dbReference>
<feature type="transmembrane region" description="Helical" evidence="1">
    <location>
        <begin position="391"/>
        <end position="415"/>
    </location>
</feature>
<accession>A0A099KSU1</accession>
<feature type="transmembrane region" description="Helical" evidence="1">
    <location>
        <begin position="468"/>
        <end position="494"/>
    </location>
</feature>
<feature type="transmembrane region" description="Helical" evidence="1">
    <location>
        <begin position="436"/>
        <end position="456"/>
    </location>
</feature>
<feature type="transmembrane region" description="Helical" evidence="1">
    <location>
        <begin position="365"/>
        <end position="385"/>
    </location>
</feature>
<dbReference type="SUPFAM" id="SSF82714">
    <property type="entry name" value="Multidrug efflux transporter AcrB TolC docking domain, DN and DC subdomains"/>
    <property type="match status" value="2"/>
</dbReference>
<comment type="caution">
    <text evidence="2">The sequence shown here is derived from an EMBL/GenBank/DDBJ whole genome shotgun (WGS) entry which is preliminary data.</text>
</comment>
<dbReference type="PANTHER" id="PTHR32063">
    <property type="match status" value="1"/>
</dbReference>
<dbReference type="PATRIC" id="fig|28229.4.peg.2004"/>
<dbReference type="InterPro" id="IPR001036">
    <property type="entry name" value="Acrflvin-R"/>
</dbReference>
<keyword evidence="1" id="KW-0812">Transmembrane</keyword>
<dbReference type="Gene3D" id="1.20.1640.10">
    <property type="entry name" value="Multidrug efflux transporter AcrB transmembrane domain"/>
    <property type="match status" value="2"/>
</dbReference>
<evidence type="ECO:0000256" key="1">
    <source>
        <dbReference type="SAM" id="Phobius"/>
    </source>
</evidence>
<protein>
    <submittedName>
        <fullName evidence="2">Acriflavin resistance protein</fullName>
    </submittedName>
</protein>
<evidence type="ECO:0000313" key="3">
    <source>
        <dbReference type="Proteomes" id="UP000029843"/>
    </source>
</evidence>
<dbReference type="Gene3D" id="3.30.70.1320">
    <property type="entry name" value="Multidrug efflux transporter AcrB pore domain like"/>
    <property type="match status" value="1"/>
</dbReference>
<feature type="transmembrane region" description="Helical" evidence="1">
    <location>
        <begin position="526"/>
        <end position="549"/>
    </location>
</feature>
<reference evidence="2 3" key="1">
    <citation type="submission" date="2014-08" db="EMBL/GenBank/DDBJ databases">
        <title>Genomic and Phenotypic Diversity of Colwellia psychrerythraea strains from Disparate Marine Basins.</title>
        <authorList>
            <person name="Techtmann S.M."/>
            <person name="Stelling S.C."/>
            <person name="Utturkar S.M."/>
            <person name="Alshibli N."/>
            <person name="Harris A."/>
            <person name="Brown S.D."/>
            <person name="Hazen T.C."/>
        </authorList>
    </citation>
    <scope>NUCLEOTIDE SEQUENCE [LARGE SCALE GENOMIC DNA]</scope>
    <source>
        <strain evidence="2 3">ND2E</strain>
    </source>
</reference>